<protein>
    <submittedName>
        <fullName evidence="3">Type II toxin-antitoxin system RatA family toxin</fullName>
    </submittedName>
</protein>
<dbReference type="CDD" id="cd07813">
    <property type="entry name" value="COQ10p_like"/>
    <property type="match status" value="1"/>
</dbReference>
<dbReference type="SUPFAM" id="SSF55961">
    <property type="entry name" value="Bet v1-like"/>
    <property type="match status" value="1"/>
</dbReference>
<dbReference type="InterPro" id="IPR023393">
    <property type="entry name" value="START-like_dom_sf"/>
</dbReference>
<comment type="similarity">
    <text evidence="1">Belongs to the ribosome association toxin RatA family.</text>
</comment>
<name>A0ABW7FZ14_9BURK</name>
<comment type="caution">
    <text evidence="3">The sequence shown here is derived from an EMBL/GenBank/DDBJ whole genome shotgun (WGS) entry which is preliminary data.</text>
</comment>
<evidence type="ECO:0000256" key="1">
    <source>
        <dbReference type="ARBA" id="ARBA00008918"/>
    </source>
</evidence>
<feature type="domain" description="Coenzyme Q-binding protein COQ10 START" evidence="2">
    <location>
        <begin position="12"/>
        <end position="141"/>
    </location>
</feature>
<keyword evidence="4" id="KW-1185">Reference proteome</keyword>
<dbReference type="InterPro" id="IPR005031">
    <property type="entry name" value="COQ10_START"/>
</dbReference>
<dbReference type="PANTHER" id="PTHR12901:SF10">
    <property type="entry name" value="COENZYME Q-BINDING PROTEIN COQ10, MITOCHONDRIAL"/>
    <property type="match status" value="1"/>
</dbReference>
<reference evidence="3 4" key="1">
    <citation type="submission" date="2024-08" db="EMBL/GenBank/DDBJ databases">
        <authorList>
            <person name="Lu H."/>
        </authorList>
    </citation>
    <scope>NUCLEOTIDE SEQUENCE [LARGE SCALE GENOMIC DNA]</scope>
    <source>
        <strain evidence="3 4">BYS180W</strain>
    </source>
</reference>
<dbReference type="InterPro" id="IPR044996">
    <property type="entry name" value="COQ10-like"/>
</dbReference>
<proteinExistence type="inferred from homology"/>
<dbReference type="EMBL" id="JBIGHZ010000005">
    <property type="protein sequence ID" value="MFG6449547.1"/>
    <property type="molecule type" value="Genomic_DNA"/>
</dbReference>
<gene>
    <name evidence="3" type="ORF">ACG0Z6_15075</name>
</gene>
<evidence type="ECO:0000313" key="3">
    <source>
        <dbReference type="EMBL" id="MFG6449547.1"/>
    </source>
</evidence>
<evidence type="ECO:0000313" key="4">
    <source>
        <dbReference type="Proteomes" id="UP001606099"/>
    </source>
</evidence>
<organism evidence="3 4">
    <name type="scientific">Roseateles rivi</name>
    <dbReference type="NCBI Taxonomy" id="3299028"/>
    <lineage>
        <taxon>Bacteria</taxon>
        <taxon>Pseudomonadati</taxon>
        <taxon>Pseudomonadota</taxon>
        <taxon>Betaproteobacteria</taxon>
        <taxon>Burkholderiales</taxon>
        <taxon>Sphaerotilaceae</taxon>
        <taxon>Roseateles</taxon>
    </lineage>
</organism>
<sequence>MKHVRKTVLLWYSPAEMYALVTDVPRYPQFLPWCAAAEVLQSHEDGVTARLSMAYGGVRQSFTTRNVQTPAEQLRMSLVDGPFSTLDGLWRFVPLQQGDGAGAAQACKIEFELRYAFSSKVLEALVSPVFDRIANTLVECFVKRAEQVYGPR</sequence>
<accession>A0ABW7FZ14</accession>
<dbReference type="Gene3D" id="3.30.530.20">
    <property type="match status" value="1"/>
</dbReference>
<evidence type="ECO:0000259" key="2">
    <source>
        <dbReference type="Pfam" id="PF03364"/>
    </source>
</evidence>
<dbReference type="Proteomes" id="UP001606099">
    <property type="component" value="Unassembled WGS sequence"/>
</dbReference>
<dbReference type="PANTHER" id="PTHR12901">
    <property type="entry name" value="SPERM PROTEIN HOMOLOG"/>
    <property type="match status" value="1"/>
</dbReference>
<dbReference type="RefSeq" id="WP_394462830.1">
    <property type="nucleotide sequence ID" value="NZ_JBIGHZ010000005.1"/>
</dbReference>
<dbReference type="Pfam" id="PF03364">
    <property type="entry name" value="Polyketide_cyc"/>
    <property type="match status" value="1"/>
</dbReference>